<evidence type="ECO:0000313" key="1">
    <source>
        <dbReference type="EMBL" id="EHG26705.1"/>
    </source>
</evidence>
<evidence type="ECO:0000313" key="2">
    <source>
        <dbReference type="Proteomes" id="UP000004393"/>
    </source>
</evidence>
<protein>
    <submittedName>
        <fullName evidence="1">Uncharacterized protein</fullName>
    </submittedName>
</protein>
<dbReference type="Proteomes" id="UP000004393">
    <property type="component" value="Unassembled WGS sequence"/>
</dbReference>
<keyword evidence="2" id="KW-1185">Reference proteome</keyword>
<dbReference type="EMBL" id="ADLY01000046">
    <property type="protein sequence ID" value="EHG26705.1"/>
    <property type="molecule type" value="Genomic_DNA"/>
</dbReference>
<dbReference type="AlphaFoldDB" id="A0AA87FEI8"/>
<name>A0AA87FEI8_9ENTE</name>
<reference evidence="1 2" key="1">
    <citation type="submission" date="2011-10" db="EMBL/GenBank/DDBJ databases">
        <title>The Genome Sequence of Enterococcus saccharolyticus 30_1.</title>
        <authorList>
            <consortium name="The Broad Institute Genome Sequencing Platform"/>
            <person name="Earl A."/>
            <person name="Ward D."/>
            <person name="Feldgarden M."/>
            <person name="Gevers D."/>
            <person name="Daigneault M."/>
            <person name="Strauss J."/>
            <person name="Allen-Vercoe E."/>
            <person name="Young S.K."/>
            <person name="Zeng Q."/>
            <person name="Gargeya S."/>
            <person name="Fitzgerald M."/>
            <person name="Haas B."/>
            <person name="Abouelleil A."/>
            <person name="Alvarado L."/>
            <person name="Arachchi H.M."/>
            <person name="Berlin A."/>
            <person name="Brown A."/>
            <person name="Chapman S.B."/>
            <person name="Chen Z."/>
            <person name="Dunbar C."/>
            <person name="Freedman E."/>
            <person name="Gearin G."/>
            <person name="Gellesch M."/>
            <person name="Goldberg J."/>
            <person name="Griggs A."/>
            <person name="Gujja S."/>
            <person name="Heiman D."/>
            <person name="Howarth C."/>
            <person name="Larson L."/>
            <person name="Lui A."/>
            <person name="MacDonald P.J.P."/>
            <person name="Montmayeur A."/>
            <person name="Murphy C."/>
            <person name="Neiman D."/>
            <person name="Pearson M."/>
            <person name="Priest M."/>
            <person name="Roberts A."/>
            <person name="Saif S."/>
            <person name="Shea T."/>
            <person name="Shenoy N."/>
            <person name="Sisk P."/>
            <person name="Stolte C."/>
            <person name="Sykes S."/>
            <person name="Wortman J."/>
            <person name="Nusbaum C."/>
            <person name="Birren B."/>
        </authorList>
    </citation>
    <scope>NUCLEOTIDE SEQUENCE [LARGE SCALE GENOMIC DNA]</scope>
    <source>
        <strain evidence="1 2">30_1</strain>
    </source>
</reference>
<proteinExistence type="predicted"/>
<accession>A0AA87FEI8</accession>
<organism evidence="1 2">
    <name type="scientific">Enterococcus saccharolyticus 30_1</name>
    <dbReference type="NCBI Taxonomy" id="742813"/>
    <lineage>
        <taxon>Bacteria</taxon>
        <taxon>Bacillati</taxon>
        <taxon>Bacillota</taxon>
        <taxon>Bacilli</taxon>
        <taxon>Lactobacillales</taxon>
        <taxon>Enterococcaceae</taxon>
        <taxon>Enterococcus</taxon>
    </lineage>
</organism>
<comment type="caution">
    <text evidence="1">The sequence shown here is derived from an EMBL/GenBank/DDBJ whole genome shotgun (WGS) entry which is preliminary data.</text>
</comment>
<gene>
    <name evidence="1" type="ORF">HMPREF9478_02781</name>
</gene>
<sequence length="75" mass="8457">MEKAGKTCGNKLSTKMQNPQVTHSSFSLCGKQDSKVGEFYIDKTLSDSLYYQSMSMRIIIILMEVSLNEKNLSTK</sequence>